<dbReference type="SUPFAM" id="SSF57667">
    <property type="entry name" value="beta-beta-alpha zinc fingers"/>
    <property type="match status" value="7"/>
</dbReference>
<evidence type="ECO:0000256" key="8">
    <source>
        <dbReference type="ARBA" id="ARBA00023015"/>
    </source>
</evidence>
<feature type="region of interest" description="Disordered" evidence="13">
    <location>
        <begin position="1"/>
        <end position="20"/>
    </location>
</feature>
<keyword evidence="8" id="KW-0805">Transcription regulation</keyword>
<accession>A0A6P6H3P5</accession>
<dbReference type="FunFam" id="3.30.160.60:FF:000478">
    <property type="entry name" value="Zinc finger protein 133"/>
    <property type="match status" value="1"/>
</dbReference>
<dbReference type="PANTHER" id="PTHR24404">
    <property type="entry name" value="ZINC FINGER PROTEIN"/>
    <property type="match status" value="1"/>
</dbReference>
<dbReference type="FunFam" id="3.30.160.60:FF:001498">
    <property type="entry name" value="Zinc finger protein 404"/>
    <property type="match status" value="1"/>
</dbReference>
<dbReference type="FunFam" id="3.30.160.60:FF:002090">
    <property type="entry name" value="Zinc finger protein 473"/>
    <property type="match status" value="1"/>
</dbReference>
<evidence type="ECO:0000256" key="5">
    <source>
        <dbReference type="ARBA" id="ARBA00022737"/>
    </source>
</evidence>
<organism evidence="16 17">
    <name type="scientific">Puma concolor</name>
    <name type="common">Mountain lion</name>
    <name type="synonym">Felis concolor</name>
    <dbReference type="NCBI Taxonomy" id="9696"/>
    <lineage>
        <taxon>Eukaryota</taxon>
        <taxon>Metazoa</taxon>
        <taxon>Chordata</taxon>
        <taxon>Craniata</taxon>
        <taxon>Vertebrata</taxon>
        <taxon>Euteleostomi</taxon>
        <taxon>Mammalia</taxon>
        <taxon>Eutheria</taxon>
        <taxon>Laurasiatheria</taxon>
        <taxon>Carnivora</taxon>
        <taxon>Feliformia</taxon>
        <taxon>Felidae</taxon>
        <taxon>Felinae</taxon>
        <taxon>Puma</taxon>
    </lineage>
</organism>
<dbReference type="InterPro" id="IPR013087">
    <property type="entry name" value="Znf_C2H2_type"/>
</dbReference>
<evidence type="ECO:0000256" key="13">
    <source>
        <dbReference type="SAM" id="MobiDB-lite"/>
    </source>
</evidence>
<dbReference type="SUPFAM" id="SSF109640">
    <property type="entry name" value="KRAB domain (Kruppel-associated box)"/>
    <property type="match status" value="1"/>
</dbReference>
<dbReference type="FunFam" id="3.30.160.60:FF:000459">
    <property type="entry name" value="Zinc finger with KRAB and SCAN domains 1"/>
    <property type="match status" value="1"/>
</dbReference>
<dbReference type="PROSITE" id="PS00028">
    <property type="entry name" value="ZINC_FINGER_C2H2_1"/>
    <property type="match status" value="12"/>
</dbReference>
<feature type="domain" description="C2H2-type" evidence="14">
    <location>
        <begin position="189"/>
        <end position="218"/>
    </location>
</feature>
<feature type="domain" description="C2H2-type" evidence="14">
    <location>
        <begin position="387"/>
        <end position="414"/>
    </location>
</feature>
<feature type="domain" description="C2H2-type" evidence="14">
    <location>
        <begin position="415"/>
        <end position="442"/>
    </location>
</feature>
<dbReference type="FunFam" id="3.30.160.60:FF:002343">
    <property type="entry name" value="Zinc finger protein 33A"/>
    <property type="match status" value="2"/>
</dbReference>
<dbReference type="FunFam" id="3.30.160.60:FF:002129">
    <property type="entry name" value="Zinc finger protein 304"/>
    <property type="match status" value="1"/>
</dbReference>
<dbReference type="GO" id="GO:0003700">
    <property type="term" value="F:DNA-binding transcription factor activity"/>
    <property type="evidence" value="ECO:0007669"/>
    <property type="project" value="TreeGrafter"/>
</dbReference>
<protein>
    <submittedName>
        <fullName evidence="17">Zinc finger protein 345-like</fullName>
    </submittedName>
</protein>
<evidence type="ECO:0000256" key="4">
    <source>
        <dbReference type="ARBA" id="ARBA00022723"/>
    </source>
</evidence>
<feature type="region of interest" description="Disordered" evidence="13">
    <location>
        <begin position="535"/>
        <end position="555"/>
    </location>
</feature>
<feature type="region of interest" description="Disordered" evidence="13">
    <location>
        <begin position="571"/>
        <end position="595"/>
    </location>
</feature>
<evidence type="ECO:0000256" key="2">
    <source>
        <dbReference type="ARBA" id="ARBA00006991"/>
    </source>
</evidence>
<feature type="domain" description="C2H2-type" evidence="14">
    <location>
        <begin position="247"/>
        <end position="274"/>
    </location>
</feature>
<evidence type="ECO:0000256" key="12">
    <source>
        <dbReference type="PROSITE-ProRule" id="PRU00042"/>
    </source>
</evidence>
<dbReference type="PANTHER" id="PTHR24404:SF97">
    <property type="entry name" value="ZINC FINGER PROTEIN 350"/>
    <property type="match status" value="1"/>
</dbReference>
<dbReference type="GO" id="GO:0000978">
    <property type="term" value="F:RNA polymerase II cis-regulatory region sequence-specific DNA binding"/>
    <property type="evidence" value="ECO:0007669"/>
    <property type="project" value="TreeGrafter"/>
</dbReference>
<evidence type="ECO:0000256" key="9">
    <source>
        <dbReference type="ARBA" id="ARBA00023125"/>
    </source>
</evidence>
<dbReference type="PROSITE" id="PS50805">
    <property type="entry name" value="KRAB"/>
    <property type="match status" value="1"/>
</dbReference>
<comment type="subcellular location">
    <subcellularLocation>
        <location evidence="1">Nucleus</location>
    </subcellularLocation>
</comment>
<keyword evidence="3" id="KW-0597">Phosphoprotein</keyword>
<feature type="domain" description="C2H2-type" evidence="14">
    <location>
        <begin position="219"/>
        <end position="246"/>
    </location>
</feature>
<feature type="domain" description="C2H2-type" evidence="14">
    <location>
        <begin position="132"/>
        <end position="160"/>
    </location>
</feature>
<dbReference type="RefSeq" id="XP_025770163.1">
    <property type="nucleotide sequence ID" value="XM_025914378.1"/>
</dbReference>
<keyword evidence="5" id="KW-0677">Repeat</keyword>
<feature type="domain" description="C2H2-type" evidence="14">
    <location>
        <begin position="499"/>
        <end position="526"/>
    </location>
</feature>
<dbReference type="GO" id="GO:0005634">
    <property type="term" value="C:nucleus"/>
    <property type="evidence" value="ECO:0007669"/>
    <property type="project" value="UniProtKB-SubCell"/>
</dbReference>
<dbReference type="Gene3D" id="6.10.140.140">
    <property type="match status" value="1"/>
</dbReference>
<dbReference type="FunFam" id="3.30.160.60:FF:002254">
    <property type="entry name" value="Zinc finger protein 540"/>
    <property type="match status" value="2"/>
</dbReference>
<dbReference type="InterPro" id="IPR036236">
    <property type="entry name" value="Znf_C2H2_sf"/>
</dbReference>
<keyword evidence="10" id="KW-0804">Transcription</keyword>
<feature type="domain" description="C2H2-type" evidence="14">
    <location>
        <begin position="161"/>
        <end position="188"/>
    </location>
</feature>
<evidence type="ECO:0000259" key="14">
    <source>
        <dbReference type="PROSITE" id="PS50157"/>
    </source>
</evidence>
<evidence type="ECO:0000259" key="15">
    <source>
        <dbReference type="PROSITE" id="PS50805"/>
    </source>
</evidence>
<comment type="similarity">
    <text evidence="2">Belongs to the krueppel C2H2-type zinc-finger protein family.</text>
</comment>
<dbReference type="FunFam" id="3.30.160.60:FF:000229">
    <property type="entry name" value="Zinc finger protein 90 homolog"/>
    <property type="match status" value="1"/>
</dbReference>
<evidence type="ECO:0000256" key="6">
    <source>
        <dbReference type="ARBA" id="ARBA00022771"/>
    </source>
</evidence>
<evidence type="ECO:0000256" key="11">
    <source>
        <dbReference type="ARBA" id="ARBA00023242"/>
    </source>
</evidence>
<dbReference type="Pfam" id="PF01352">
    <property type="entry name" value="KRAB"/>
    <property type="match status" value="1"/>
</dbReference>
<evidence type="ECO:0000256" key="10">
    <source>
        <dbReference type="ARBA" id="ARBA00023163"/>
    </source>
</evidence>
<dbReference type="GO" id="GO:0006357">
    <property type="term" value="P:regulation of transcription by RNA polymerase II"/>
    <property type="evidence" value="ECO:0007669"/>
    <property type="project" value="TreeGrafter"/>
</dbReference>
<dbReference type="AlphaFoldDB" id="A0A6P6H3P5"/>
<dbReference type="FunFam" id="3.30.160.60:FF:000128">
    <property type="entry name" value="zinc finger protein 268 isoform X1"/>
    <property type="match status" value="1"/>
</dbReference>
<keyword evidence="16" id="KW-1185">Reference proteome</keyword>
<dbReference type="PROSITE" id="PS50157">
    <property type="entry name" value="ZINC_FINGER_C2H2_2"/>
    <property type="match status" value="14"/>
</dbReference>
<feature type="domain" description="C2H2-type" evidence="14">
    <location>
        <begin position="303"/>
        <end position="330"/>
    </location>
</feature>
<dbReference type="SMART" id="SM00355">
    <property type="entry name" value="ZnF_C2H2"/>
    <property type="match status" value="14"/>
</dbReference>
<reference evidence="17" key="1">
    <citation type="submission" date="2025-08" db="UniProtKB">
        <authorList>
            <consortium name="RefSeq"/>
        </authorList>
    </citation>
    <scope>IDENTIFICATION</scope>
    <source>
        <tissue evidence="17">Blood</tissue>
    </source>
</reference>
<dbReference type="InterPro" id="IPR001909">
    <property type="entry name" value="KRAB"/>
</dbReference>
<dbReference type="KEGG" id="pcoo:112850850"/>
<feature type="domain" description="C2H2-type" evidence="14">
    <location>
        <begin position="443"/>
        <end position="470"/>
    </location>
</feature>
<feature type="domain" description="C2H2-type" evidence="14">
    <location>
        <begin position="331"/>
        <end position="358"/>
    </location>
</feature>
<dbReference type="Pfam" id="PF00096">
    <property type="entry name" value="zf-C2H2"/>
    <property type="match status" value="12"/>
</dbReference>
<dbReference type="Gene3D" id="3.30.160.60">
    <property type="entry name" value="Classic Zinc Finger"/>
    <property type="match status" value="14"/>
</dbReference>
<dbReference type="GeneID" id="112850850"/>
<dbReference type="InterPro" id="IPR036051">
    <property type="entry name" value="KRAB_dom_sf"/>
</dbReference>
<dbReference type="FunFam" id="3.30.160.60:FF:000006">
    <property type="entry name" value="Zinc finger protein 184 (Kruppel-like)"/>
    <property type="match status" value="1"/>
</dbReference>
<evidence type="ECO:0000256" key="1">
    <source>
        <dbReference type="ARBA" id="ARBA00004123"/>
    </source>
</evidence>
<feature type="compositionally biased region" description="Basic and acidic residues" evidence="13">
    <location>
        <begin position="543"/>
        <end position="555"/>
    </location>
</feature>
<feature type="domain" description="KRAB" evidence="15">
    <location>
        <begin position="90"/>
        <end position="167"/>
    </location>
</feature>
<name>A0A6P6H3P5_PUMCO</name>
<evidence type="ECO:0000256" key="3">
    <source>
        <dbReference type="ARBA" id="ARBA00022553"/>
    </source>
</evidence>
<evidence type="ECO:0000256" key="7">
    <source>
        <dbReference type="ARBA" id="ARBA00022833"/>
    </source>
</evidence>
<evidence type="ECO:0000313" key="16">
    <source>
        <dbReference type="Proteomes" id="UP000515131"/>
    </source>
</evidence>
<evidence type="ECO:0000313" key="17">
    <source>
        <dbReference type="RefSeq" id="XP_025770163.1"/>
    </source>
</evidence>
<feature type="domain" description="C2H2-type" evidence="14">
    <location>
        <begin position="275"/>
        <end position="302"/>
    </location>
</feature>
<feature type="domain" description="C2H2-type" evidence="14">
    <location>
        <begin position="359"/>
        <end position="386"/>
    </location>
</feature>
<keyword evidence="7" id="KW-0862">Zinc</keyword>
<keyword evidence="6 12" id="KW-0863">Zinc-finger</keyword>
<dbReference type="CDD" id="cd07765">
    <property type="entry name" value="KRAB_A-box"/>
    <property type="match status" value="1"/>
</dbReference>
<dbReference type="GO" id="GO:0008270">
    <property type="term" value="F:zinc ion binding"/>
    <property type="evidence" value="ECO:0007669"/>
    <property type="project" value="UniProtKB-KW"/>
</dbReference>
<feature type="region of interest" description="Disordered" evidence="13">
    <location>
        <begin position="686"/>
        <end position="716"/>
    </location>
</feature>
<feature type="domain" description="C2H2-type" evidence="14">
    <location>
        <begin position="471"/>
        <end position="498"/>
    </location>
</feature>
<keyword evidence="11" id="KW-0539">Nucleus</keyword>
<proteinExistence type="inferred from homology"/>
<dbReference type="SMART" id="SM00349">
    <property type="entry name" value="KRAB"/>
    <property type="match status" value="1"/>
</dbReference>
<gene>
    <name evidence="17" type="primary">LOC112850850</name>
</gene>
<dbReference type="FunFam" id="3.30.160.60:FF:000295">
    <property type="entry name" value="zinc finger protein 19"/>
    <property type="match status" value="1"/>
</dbReference>
<keyword evidence="9" id="KW-0238">DNA-binding</keyword>
<sequence length="762" mass="86663">MRDRTDSRCRGGRTGHEKSRKVEKGWAGFAPFVSGRPTPVAYGGHLALRTAHDARWRARSAMAAPANTQRNRRGGVSQRSKRVMLLQGLLSFSDVAVDFTCEEWELLDPVQKNLYRDVMLENYSNLMSLAQYSEHNFCVKTFSMVKNLKRHHRIHTEGKPYECSECPKSFRYKSKLIIHQRTHTGEKPYRCPECQKAFTFSKNSHLLAHQRIHIGEKPYECNECGKAFVHTSQLIVHQRNHTGRKPYECKECGKAFNKKSHFITHQRIHTGEKPYECSECGKAFIDNSQLIVHRRTHTGEKPYECKECGKAFNKKSSLITHQRIHTGEKPYECSECGKAFIDKSHLIVHQRTHTGEKPYECGECGKAFIRKAMLIVHHRTHTGEKPFVCLECQKAFSSMAMLSRHQLIHTGEKPHGCNECGKAFRQKSHLIIHQRCHTGEKPYGCVPCGQIFNQKSQLIRHQRRHTGEKPYQCTQCGKAFFEKSYLSVHQRSHVGQKPYHCNECGKTFSVKFFLTSHEEIHTGKKSWEHSAGKTLVKGQISRNTKESTQRTPSECREPFATVPRRLCCGRAPRPRAELPRPPPLGPLSQGQARSPPSQLAFPSYWPRCLLSLFLFHNLYTNTLELPLFNAQAYCVPQSPLPFIRSLLGFRYQPSCWKCPLGRRCAADALLSMRSGSRRRGGLDALLSMRGGPGGLQRRGPGSEGARQTGRSERRPQTRMYFKTTAPIVKPLSAGSSITCRVSTALNSSVWEDAALLSPRAQE</sequence>
<dbReference type="Proteomes" id="UP000515131">
    <property type="component" value="Unplaced"/>
</dbReference>
<dbReference type="InterPro" id="IPR050589">
    <property type="entry name" value="Ikaros_C2H2-ZF"/>
</dbReference>
<keyword evidence="4" id="KW-0479">Metal-binding</keyword>